<dbReference type="InterPro" id="IPR001034">
    <property type="entry name" value="DeoR_HTH"/>
</dbReference>
<feature type="domain" description="HTH deoR-type" evidence="4">
    <location>
        <begin position="4"/>
        <end position="59"/>
    </location>
</feature>
<evidence type="ECO:0000256" key="2">
    <source>
        <dbReference type="ARBA" id="ARBA00023125"/>
    </source>
</evidence>
<dbReference type="Proteomes" id="UP001209083">
    <property type="component" value="Chromosome"/>
</dbReference>
<evidence type="ECO:0000256" key="1">
    <source>
        <dbReference type="ARBA" id="ARBA00023015"/>
    </source>
</evidence>
<gene>
    <name evidence="5" type="ORF">LWF01_14530</name>
</gene>
<keyword evidence="6" id="KW-1185">Reference proteome</keyword>
<proteinExistence type="predicted"/>
<evidence type="ECO:0000313" key="5">
    <source>
        <dbReference type="EMBL" id="WGW11295.1"/>
    </source>
</evidence>
<dbReference type="EMBL" id="CP090958">
    <property type="protein sequence ID" value="WGW11295.1"/>
    <property type="molecule type" value="Genomic_DNA"/>
</dbReference>
<organism evidence="5 6">
    <name type="scientific">Saxibacter everestensis</name>
    <dbReference type="NCBI Taxonomy" id="2909229"/>
    <lineage>
        <taxon>Bacteria</taxon>
        <taxon>Bacillati</taxon>
        <taxon>Actinomycetota</taxon>
        <taxon>Actinomycetes</taxon>
        <taxon>Micrococcales</taxon>
        <taxon>Brevibacteriaceae</taxon>
        <taxon>Saxibacter</taxon>
    </lineage>
</organism>
<dbReference type="RefSeq" id="WP_349638080.1">
    <property type="nucleotide sequence ID" value="NZ_CP090958.1"/>
</dbReference>
<dbReference type="InterPro" id="IPR051534">
    <property type="entry name" value="CBASS_pafABC_assoc_protein"/>
</dbReference>
<dbReference type="PROSITE" id="PS00894">
    <property type="entry name" value="HTH_DEOR_1"/>
    <property type="match status" value="1"/>
</dbReference>
<dbReference type="InterPro" id="IPR028349">
    <property type="entry name" value="PafC-like"/>
</dbReference>
<dbReference type="Pfam" id="PF13280">
    <property type="entry name" value="WYL"/>
    <property type="match status" value="1"/>
</dbReference>
<dbReference type="InterPro" id="IPR036390">
    <property type="entry name" value="WH_DNA-bd_sf"/>
</dbReference>
<dbReference type="Pfam" id="PF08279">
    <property type="entry name" value="HTH_11"/>
    <property type="match status" value="1"/>
</dbReference>
<dbReference type="InterPro" id="IPR018356">
    <property type="entry name" value="Tscrpt_reg_HTH_DeoR_CS"/>
</dbReference>
<dbReference type="Pfam" id="PF25583">
    <property type="entry name" value="WCX"/>
    <property type="match status" value="1"/>
</dbReference>
<accession>A0ABY8QQM7</accession>
<name>A0ABY8QQM7_9MICO</name>
<evidence type="ECO:0000259" key="4">
    <source>
        <dbReference type="PROSITE" id="PS51000"/>
    </source>
</evidence>
<dbReference type="Gene3D" id="1.10.10.10">
    <property type="entry name" value="Winged helix-like DNA-binding domain superfamily/Winged helix DNA-binding domain"/>
    <property type="match status" value="1"/>
</dbReference>
<dbReference type="PANTHER" id="PTHR34580">
    <property type="match status" value="1"/>
</dbReference>
<dbReference type="InterPro" id="IPR026881">
    <property type="entry name" value="WYL_dom"/>
</dbReference>
<dbReference type="PROSITE" id="PS51000">
    <property type="entry name" value="HTH_DEOR_2"/>
    <property type="match status" value="1"/>
</dbReference>
<keyword evidence="3" id="KW-0804">Transcription</keyword>
<dbReference type="PROSITE" id="PS52050">
    <property type="entry name" value="WYL"/>
    <property type="match status" value="1"/>
</dbReference>
<dbReference type="PANTHER" id="PTHR34580:SF3">
    <property type="entry name" value="PROTEIN PAFB"/>
    <property type="match status" value="1"/>
</dbReference>
<protein>
    <submittedName>
        <fullName evidence="5">Transcriptional regulator</fullName>
    </submittedName>
</protein>
<sequence>MLETTARLLQLLGLLQTHREWSGSELAGRLEVTTRTIRRDVECLRQLGYSVHTSRGAQGGYQLGADAVMPPLLLDDDDAVAIAVGLRSTTHGGVTGIEETSVRALAKLEQIMPERLRRRVRALQSFTVHMPGHGPSVQAEVLTEIATACRDEFQLRFKYLDYHGEETSRIAEPYRLVTRSTRWYLVAWDVRREDWRNFRVDRITLSPPHGRRFTPRELPDEDIAGYVARGTAVNAWTCKATVRMNTPAEEVERWVPQGSGIVTPVDDASCTLQIGGSSYQTMANWLGWFDADFEVIDSPELREALTTLARRFHNAAGPTEP</sequence>
<dbReference type="InterPro" id="IPR013196">
    <property type="entry name" value="HTH_11"/>
</dbReference>
<reference evidence="5 6" key="1">
    <citation type="submission" date="2023-05" db="EMBL/GenBank/DDBJ databases">
        <title>Lithophilousrod everest ZFBP1038 complete genpme.</title>
        <authorList>
            <person name="Tian M."/>
        </authorList>
    </citation>
    <scope>NUCLEOTIDE SEQUENCE [LARGE SCALE GENOMIC DNA]</scope>
    <source>
        <strain evidence="5 6">ZFBP1038</strain>
    </source>
</reference>
<keyword evidence="2" id="KW-0238">DNA-binding</keyword>
<dbReference type="SUPFAM" id="SSF46785">
    <property type="entry name" value="Winged helix' DNA-binding domain"/>
    <property type="match status" value="1"/>
</dbReference>
<dbReference type="PIRSF" id="PIRSF016838">
    <property type="entry name" value="PafC"/>
    <property type="match status" value="1"/>
</dbReference>
<dbReference type="InterPro" id="IPR036388">
    <property type="entry name" value="WH-like_DNA-bd_sf"/>
</dbReference>
<dbReference type="InterPro" id="IPR057727">
    <property type="entry name" value="WCX_dom"/>
</dbReference>
<keyword evidence="1" id="KW-0805">Transcription regulation</keyword>
<evidence type="ECO:0000313" key="6">
    <source>
        <dbReference type="Proteomes" id="UP001209083"/>
    </source>
</evidence>
<evidence type="ECO:0000256" key="3">
    <source>
        <dbReference type="ARBA" id="ARBA00023163"/>
    </source>
</evidence>